<sequence length="74" mass="8997">MVRLMIKYYKYQTIPTDPQKEFNYLDMVEFMQYYFCGETSEDKRIESHLTVKMVEGKLVPKNELTDSEEEEEQE</sequence>
<dbReference type="AlphaFoldDB" id="A0A152A1U9"/>
<name>A0A152A1U9_TIELA</name>
<reference evidence="1 2" key="1">
    <citation type="submission" date="2015-12" db="EMBL/GenBank/DDBJ databases">
        <title>Dictyostelia acquired genes for synthesis and detection of signals that induce cell-type specialization by lateral gene transfer from prokaryotes.</title>
        <authorList>
            <person name="Gloeckner G."/>
            <person name="Schaap P."/>
        </authorList>
    </citation>
    <scope>NUCLEOTIDE SEQUENCE [LARGE SCALE GENOMIC DNA]</scope>
    <source>
        <strain evidence="1 2">TK</strain>
    </source>
</reference>
<comment type="caution">
    <text evidence="1">The sequence shown here is derived from an EMBL/GenBank/DDBJ whole genome shotgun (WGS) entry which is preliminary data.</text>
</comment>
<evidence type="ECO:0000313" key="1">
    <source>
        <dbReference type="EMBL" id="KYR00065.1"/>
    </source>
</evidence>
<proteinExistence type="predicted"/>
<protein>
    <submittedName>
        <fullName evidence="1">Uncharacterized protein</fullName>
    </submittedName>
</protein>
<organism evidence="1 2">
    <name type="scientific">Tieghemostelium lacteum</name>
    <name type="common">Slime mold</name>
    <name type="synonym">Dictyostelium lacteum</name>
    <dbReference type="NCBI Taxonomy" id="361077"/>
    <lineage>
        <taxon>Eukaryota</taxon>
        <taxon>Amoebozoa</taxon>
        <taxon>Evosea</taxon>
        <taxon>Eumycetozoa</taxon>
        <taxon>Dictyostelia</taxon>
        <taxon>Dictyosteliales</taxon>
        <taxon>Raperosteliaceae</taxon>
        <taxon>Tieghemostelium</taxon>
    </lineage>
</organism>
<evidence type="ECO:0000313" key="2">
    <source>
        <dbReference type="Proteomes" id="UP000076078"/>
    </source>
</evidence>
<accession>A0A152A1U9</accession>
<gene>
    <name evidence="1" type="ORF">DLAC_03211</name>
</gene>
<dbReference type="EMBL" id="LODT01000016">
    <property type="protein sequence ID" value="KYR00065.1"/>
    <property type="molecule type" value="Genomic_DNA"/>
</dbReference>
<dbReference type="Proteomes" id="UP000076078">
    <property type="component" value="Unassembled WGS sequence"/>
</dbReference>
<keyword evidence="2" id="KW-1185">Reference proteome</keyword>
<dbReference type="InParanoid" id="A0A152A1U9"/>